<dbReference type="Proteomes" id="UP000179807">
    <property type="component" value="Unassembled WGS sequence"/>
</dbReference>
<dbReference type="GeneID" id="94829520"/>
<sequence length="549" mass="61308">MFLLFVILQKIIYESENNMFLLDTDTKTAAITGRFDPTIPLQIPSTITSPTLGEFEVTEIGSKAFSNDQNFNTPVKIPSTVKIIGDKAFYNSSIESIEFSEGLVTIGSQAFYNCVYLSSPLTFPQSLQIIGRGAFFDCLKLTSVSLNEGLEKILPEAFQGCLSLSGELKFPSTLKVLEMFSFKNCYLLTSINFGTNSVLSVYKQSFDGCFNIEKFSISGNKDFTTDSYGAFYKKKLLMNIPCTVTSFMIPKDVEYISDNAFEFTSKLTVVTVEKGNSIFEIDSLGALLRKEASTKTLYFVPRNATLFRVDATLGDLKPHALNDCENLNTFTVDHSNNAFTVEAGALILHNRLVAVPRSIKEYDFPERVNSQVSDPFGCCYNLEKITSHPNNQHIRADENGLIYDFKHEILFRVPPALKDVVLPEQLRIIGDNSFRSCINLKTLDVGPNVTQVDTIEFRFTNDLTVKVPSLPTIFSYLPFVKVSVKSNFFGFLKELLKKTDEKGGSFTLVLGCITMVTVAILVVLIVVVIRKKRQNSVVVVDDVPLLQEE</sequence>
<dbReference type="RefSeq" id="XP_068350770.1">
    <property type="nucleotide sequence ID" value="XM_068494816.1"/>
</dbReference>
<dbReference type="Gene3D" id="3.80.10.10">
    <property type="entry name" value="Ribonuclease Inhibitor"/>
    <property type="match status" value="2"/>
</dbReference>
<dbReference type="Pfam" id="PF13306">
    <property type="entry name" value="LRR_5"/>
    <property type="match status" value="3"/>
</dbReference>
<dbReference type="InterPro" id="IPR053139">
    <property type="entry name" value="Surface_bspA-like"/>
</dbReference>
<gene>
    <name evidence="2" type="ORF">TRFO_09337</name>
</gene>
<evidence type="ECO:0000313" key="3">
    <source>
        <dbReference type="Proteomes" id="UP000179807"/>
    </source>
</evidence>
<dbReference type="EMBL" id="MLAK01001104">
    <property type="protein sequence ID" value="OHS97633.1"/>
    <property type="molecule type" value="Genomic_DNA"/>
</dbReference>
<dbReference type="OrthoDB" id="25904at2759"/>
<feature type="transmembrane region" description="Helical" evidence="1">
    <location>
        <begin position="506"/>
        <end position="529"/>
    </location>
</feature>
<keyword evidence="1" id="KW-1133">Transmembrane helix</keyword>
<reference evidence="2" key="1">
    <citation type="submission" date="2016-10" db="EMBL/GenBank/DDBJ databases">
        <authorList>
            <person name="Benchimol M."/>
            <person name="Almeida L.G."/>
            <person name="Vasconcelos A.T."/>
            <person name="Perreira-Neves A."/>
            <person name="Rosa I.A."/>
            <person name="Tasca T."/>
            <person name="Bogo M.R."/>
            <person name="de Souza W."/>
        </authorList>
    </citation>
    <scope>NUCLEOTIDE SEQUENCE [LARGE SCALE GENOMIC DNA]</scope>
    <source>
        <strain evidence="2">K</strain>
    </source>
</reference>
<protein>
    <recommendedName>
        <fullName evidence="4">Surface antigen BspA-like</fullName>
    </recommendedName>
</protein>
<dbReference type="InterPro" id="IPR026906">
    <property type="entry name" value="LRR_5"/>
</dbReference>
<proteinExistence type="predicted"/>
<dbReference type="PANTHER" id="PTHR45661:SF3">
    <property type="entry name" value="IG-LIKE DOMAIN-CONTAINING PROTEIN"/>
    <property type="match status" value="1"/>
</dbReference>
<evidence type="ECO:0008006" key="4">
    <source>
        <dbReference type="Google" id="ProtNLM"/>
    </source>
</evidence>
<organism evidence="2 3">
    <name type="scientific">Tritrichomonas foetus</name>
    <dbReference type="NCBI Taxonomy" id="1144522"/>
    <lineage>
        <taxon>Eukaryota</taxon>
        <taxon>Metamonada</taxon>
        <taxon>Parabasalia</taxon>
        <taxon>Tritrichomonadida</taxon>
        <taxon>Tritrichomonadidae</taxon>
        <taxon>Tritrichomonas</taxon>
    </lineage>
</organism>
<accession>A0A1J4JG36</accession>
<dbReference type="PANTHER" id="PTHR45661">
    <property type="entry name" value="SURFACE ANTIGEN"/>
    <property type="match status" value="1"/>
</dbReference>
<keyword evidence="1" id="KW-0472">Membrane</keyword>
<evidence type="ECO:0000256" key="1">
    <source>
        <dbReference type="SAM" id="Phobius"/>
    </source>
</evidence>
<keyword evidence="1" id="KW-0812">Transmembrane</keyword>
<dbReference type="VEuPathDB" id="TrichDB:TRFO_09337"/>
<dbReference type="AlphaFoldDB" id="A0A1J4JG36"/>
<dbReference type="InterPro" id="IPR032675">
    <property type="entry name" value="LRR_dom_sf"/>
</dbReference>
<evidence type="ECO:0000313" key="2">
    <source>
        <dbReference type="EMBL" id="OHS97633.1"/>
    </source>
</evidence>
<keyword evidence="3" id="KW-1185">Reference proteome</keyword>
<comment type="caution">
    <text evidence="2">The sequence shown here is derived from an EMBL/GenBank/DDBJ whole genome shotgun (WGS) entry which is preliminary data.</text>
</comment>
<dbReference type="SUPFAM" id="SSF52058">
    <property type="entry name" value="L domain-like"/>
    <property type="match status" value="1"/>
</dbReference>
<name>A0A1J4JG36_9EUKA</name>